<evidence type="ECO:0008006" key="4">
    <source>
        <dbReference type="Google" id="ProtNLM"/>
    </source>
</evidence>
<evidence type="ECO:0000313" key="2">
    <source>
        <dbReference type="EnsemblPlants" id="PAC:32913586.CDS.1"/>
    </source>
</evidence>
<dbReference type="EnsemblPlants" id="Pp3c9_1690V3.1">
    <property type="protein sequence ID" value="PAC:32913586.CDS.1"/>
    <property type="gene ID" value="Pp3c9_1690"/>
</dbReference>
<evidence type="ECO:0000313" key="3">
    <source>
        <dbReference type="Proteomes" id="UP000006727"/>
    </source>
</evidence>
<evidence type="ECO:0000313" key="1">
    <source>
        <dbReference type="EMBL" id="PNR47662.1"/>
    </source>
</evidence>
<gene>
    <name evidence="1" type="ORF">PHYPA_012135</name>
</gene>
<protein>
    <recommendedName>
        <fullName evidence="4">F-box domain-containing protein</fullName>
    </recommendedName>
</protein>
<dbReference type="Gramene" id="Pp3c9_1690V3.1">
    <property type="protein sequence ID" value="PAC:32913586.CDS.1"/>
    <property type="gene ID" value="Pp3c9_1690"/>
</dbReference>
<dbReference type="Proteomes" id="UP000006727">
    <property type="component" value="Chromosome 9"/>
</dbReference>
<reference evidence="1 3" key="1">
    <citation type="journal article" date="2008" name="Science">
        <title>The Physcomitrella genome reveals evolutionary insights into the conquest of land by plants.</title>
        <authorList>
            <person name="Rensing S."/>
            <person name="Lang D."/>
            <person name="Zimmer A."/>
            <person name="Terry A."/>
            <person name="Salamov A."/>
            <person name="Shapiro H."/>
            <person name="Nishiyama T."/>
            <person name="Perroud P.-F."/>
            <person name="Lindquist E."/>
            <person name="Kamisugi Y."/>
            <person name="Tanahashi T."/>
            <person name="Sakakibara K."/>
            <person name="Fujita T."/>
            <person name="Oishi K."/>
            <person name="Shin-I T."/>
            <person name="Kuroki Y."/>
            <person name="Toyoda A."/>
            <person name="Suzuki Y."/>
            <person name="Hashimoto A."/>
            <person name="Yamaguchi K."/>
            <person name="Sugano A."/>
            <person name="Kohara Y."/>
            <person name="Fujiyama A."/>
            <person name="Anterola A."/>
            <person name="Aoki S."/>
            <person name="Ashton N."/>
            <person name="Barbazuk W.B."/>
            <person name="Barker E."/>
            <person name="Bennetzen J."/>
            <person name="Bezanilla M."/>
            <person name="Blankenship R."/>
            <person name="Cho S.H."/>
            <person name="Dutcher S."/>
            <person name="Estelle M."/>
            <person name="Fawcett J.A."/>
            <person name="Gundlach H."/>
            <person name="Hanada K."/>
            <person name="Heyl A."/>
            <person name="Hicks K.A."/>
            <person name="Hugh J."/>
            <person name="Lohr M."/>
            <person name="Mayer K."/>
            <person name="Melkozernov A."/>
            <person name="Murata T."/>
            <person name="Nelson D."/>
            <person name="Pils B."/>
            <person name="Prigge M."/>
            <person name="Reiss B."/>
            <person name="Renner T."/>
            <person name="Rombauts S."/>
            <person name="Rushton P."/>
            <person name="Sanderfoot A."/>
            <person name="Schween G."/>
            <person name="Shiu S.-H."/>
            <person name="Stueber K."/>
            <person name="Theodoulou F.L."/>
            <person name="Tu H."/>
            <person name="Van de Peer Y."/>
            <person name="Verrier P.J."/>
            <person name="Waters E."/>
            <person name="Wood A."/>
            <person name="Yang L."/>
            <person name="Cove D."/>
            <person name="Cuming A."/>
            <person name="Hasebe M."/>
            <person name="Lucas S."/>
            <person name="Mishler D.B."/>
            <person name="Reski R."/>
            <person name="Grigoriev I."/>
            <person name="Quatrano R.S."/>
            <person name="Boore J.L."/>
        </authorList>
    </citation>
    <scope>NUCLEOTIDE SEQUENCE [LARGE SCALE GENOMIC DNA]</scope>
    <source>
        <strain evidence="2 3">cv. Gransden 2004</strain>
    </source>
</reference>
<organism evidence="1">
    <name type="scientific">Physcomitrium patens</name>
    <name type="common">Spreading-leaved earth moss</name>
    <name type="synonym">Physcomitrella patens</name>
    <dbReference type="NCBI Taxonomy" id="3218"/>
    <lineage>
        <taxon>Eukaryota</taxon>
        <taxon>Viridiplantae</taxon>
        <taxon>Streptophyta</taxon>
        <taxon>Embryophyta</taxon>
        <taxon>Bryophyta</taxon>
        <taxon>Bryophytina</taxon>
        <taxon>Bryopsida</taxon>
        <taxon>Funariidae</taxon>
        <taxon>Funariales</taxon>
        <taxon>Funariaceae</taxon>
        <taxon>Physcomitrium</taxon>
    </lineage>
</organism>
<dbReference type="Gramene" id="Pp3c9_1690V3.2">
    <property type="protein sequence ID" value="PAC:32913587.CDS.1"/>
    <property type="gene ID" value="Pp3c9_1690"/>
</dbReference>
<dbReference type="EMBL" id="ABEU02000009">
    <property type="protein sequence ID" value="PNR47662.1"/>
    <property type="molecule type" value="Genomic_DNA"/>
</dbReference>
<sequence>METKRELGRPGSGTGLSYETLACVLKFDRTAVSLVCQQWRRVVEEICNNGVLILYQS</sequence>
<reference evidence="1 3" key="2">
    <citation type="journal article" date="2018" name="Plant J.">
        <title>The Physcomitrella patens chromosome-scale assembly reveals moss genome structure and evolution.</title>
        <authorList>
            <person name="Lang D."/>
            <person name="Ullrich K.K."/>
            <person name="Murat F."/>
            <person name="Fuchs J."/>
            <person name="Jenkins J."/>
            <person name="Haas F.B."/>
            <person name="Piednoel M."/>
            <person name="Gundlach H."/>
            <person name="Van Bel M."/>
            <person name="Meyberg R."/>
            <person name="Vives C."/>
            <person name="Morata J."/>
            <person name="Symeonidi A."/>
            <person name="Hiss M."/>
            <person name="Muchero W."/>
            <person name="Kamisugi Y."/>
            <person name="Saleh O."/>
            <person name="Blanc G."/>
            <person name="Decker E.L."/>
            <person name="van Gessel N."/>
            <person name="Grimwood J."/>
            <person name="Hayes R.D."/>
            <person name="Graham S.W."/>
            <person name="Gunter L.E."/>
            <person name="McDaniel S.F."/>
            <person name="Hoernstein S.N.W."/>
            <person name="Larsson A."/>
            <person name="Li F.W."/>
            <person name="Perroud P.F."/>
            <person name="Phillips J."/>
            <person name="Ranjan P."/>
            <person name="Rokshar D.S."/>
            <person name="Rothfels C.J."/>
            <person name="Schneider L."/>
            <person name="Shu S."/>
            <person name="Stevenson D.W."/>
            <person name="Thummler F."/>
            <person name="Tillich M."/>
            <person name="Villarreal Aguilar J.C."/>
            <person name="Widiez T."/>
            <person name="Wong G.K."/>
            <person name="Wymore A."/>
            <person name="Zhang Y."/>
            <person name="Zimmer A.D."/>
            <person name="Quatrano R.S."/>
            <person name="Mayer K.F.X."/>
            <person name="Goodstein D."/>
            <person name="Casacuberta J.M."/>
            <person name="Vandepoele K."/>
            <person name="Reski R."/>
            <person name="Cuming A.C."/>
            <person name="Tuskan G.A."/>
            <person name="Maumus F."/>
            <person name="Salse J."/>
            <person name="Schmutz J."/>
            <person name="Rensing S.A."/>
        </authorList>
    </citation>
    <scope>NUCLEOTIDE SEQUENCE [LARGE SCALE GENOMIC DNA]</scope>
    <source>
        <strain evidence="2 3">cv. Gransden 2004</strain>
    </source>
</reference>
<keyword evidence="3" id="KW-1185">Reference proteome</keyword>
<proteinExistence type="predicted"/>
<dbReference type="InParanoid" id="A0A2K1K1L7"/>
<dbReference type="AlphaFoldDB" id="A0A2K1K1L7"/>
<reference evidence="2" key="3">
    <citation type="submission" date="2020-12" db="UniProtKB">
        <authorList>
            <consortium name="EnsemblPlants"/>
        </authorList>
    </citation>
    <scope>IDENTIFICATION</scope>
</reference>
<dbReference type="EnsemblPlants" id="Pp3c9_1690V3.2">
    <property type="protein sequence ID" value="PAC:32913587.CDS.1"/>
    <property type="gene ID" value="Pp3c9_1690"/>
</dbReference>
<dbReference type="PaxDb" id="3218-PP1S90_157V6.1"/>
<accession>A0A2K1K1L7</accession>
<name>A0A2K1K1L7_PHYPA</name>